<feature type="compositionally biased region" description="Low complexity" evidence="2">
    <location>
        <begin position="141"/>
        <end position="156"/>
    </location>
</feature>
<feature type="compositionally biased region" description="Basic and acidic residues" evidence="2">
    <location>
        <begin position="171"/>
        <end position="185"/>
    </location>
</feature>
<reference evidence="3 4" key="1">
    <citation type="journal article" date="2022" name="bioRxiv">
        <title>Genomics of Preaxostyla Flagellates Illuminates Evolutionary Transitions and the Path Towards Mitochondrial Loss.</title>
        <authorList>
            <person name="Novak L.V.F."/>
            <person name="Treitli S.C."/>
            <person name="Pyrih J."/>
            <person name="Halakuc P."/>
            <person name="Pipaliya S.V."/>
            <person name="Vacek V."/>
            <person name="Brzon O."/>
            <person name="Soukal P."/>
            <person name="Eme L."/>
            <person name="Dacks J.B."/>
            <person name="Karnkowska A."/>
            <person name="Elias M."/>
            <person name="Hampl V."/>
        </authorList>
    </citation>
    <scope>NUCLEOTIDE SEQUENCE [LARGE SCALE GENOMIC DNA]</scope>
    <source>
        <strain evidence="3">NAU3</strain>
        <tissue evidence="3">Gut</tissue>
    </source>
</reference>
<comment type="caution">
    <text evidence="3">The sequence shown here is derived from an EMBL/GenBank/DDBJ whole genome shotgun (WGS) entry which is preliminary data.</text>
</comment>
<evidence type="ECO:0000313" key="4">
    <source>
        <dbReference type="Proteomes" id="UP001281761"/>
    </source>
</evidence>
<feature type="region of interest" description="Disordered" evidence="2">
    <location>
        <begin position="1"/>
        <end position="185"/>
    </location>
</feature>
<feature type="compositionally biased region" description="Low complexity" evidence="2">
    <location>
        <begin position="507"/>
        <end position="516"/>
    </location>
</feature>
<protein>
    <submittedName>
        <fullName evidence="3">Uncharacterized protein</fullName>
    </submittedName>
</protein>
<feature type="compositionally biased region" description="Polar residues" evidence="2">
    <location>
        <begin position="536"/>
        <end position="546"/>
    </location>
</feature>
<feature type="compositionally biased region" description="Low complexity" evidence="2">
    <location>
        <begin position="18"/>
        <end position="27"/>
    </location>
</feature>
<feature type="coiled-coil region" evidence="1">
    <location>
        <begin position="222"/>
        <end position="288"/>
    </location>
</feature>
<feature type="compositionally biased region" description="Basic and acidic residues" evidence="2">
    <location>
        <begin position="486"/>
        <end position="499"/>
    </location>
</feature>
<organism evidence="3 4">
    <name type="scientific">Blattamonas nauphoetae</name>
    <dbReference type="NCBI Taxonomy" id="2049346"/>
    <lineage>
        <taxon>Eukaryota</taxon>
        <taxon>Metamonada</taxon>
        <taxon>Preaxostyla</taxon>
        <taxon>Oxymonadida</taxon>
        <taxon>Blattamonas</taxon>
    </lineage>
</organism>
<feature type="compositionally biased region" description="Polar residues" evidence="2">
    <location>
        <begin position="98"/>
        <end position="116"/>
    </location>
</feature>
<feature type="region of interest" description="Disordered" evidence="2">
    <location>
        <begin position="409"/>
        <end position="546"/>
    </location>
</feature>
<proteinExistence type="predicted"/>
<name>A0ABQ9XDX2_9EUKA</name>
<evidence type="ECO:0000256" key="2">
    <source>
        <dbReference type="SAM" id="MobiDB-lite"/>
    </source>
</evidence>
<feature type="compositionally biased region" description="Polar residues" evidence="2">
    <location>
        <begin position="72"/>
        <end position="81"/>
    </location>
</feature>
<gene>
    <name evidence="3" type="ORF">BLNAU_16595</name>
</gene>
<evidence type="ECO:0000256" key="1">
    <source>
        <dbReference type="SAM" id="Coils"/>
    </source>
</evidence>
<feature type="compositionally biased region" description="Basic and acidic residues" evidence="2">
    <location>
        <begin position="409"/>
        <end position="444"/>
    </location>
</feature>
<feature type="compositionally biased region" description="Polar residues" evidence="2">
    <location>
        <begin position="517"/>
        <end position="528"/>
    </location>
</feature>
<feature type="compositionally biased region" description="Basic and acidic residues" evidence="2">
    <location>
        <begin position="117"/>
        <end position="139"/>
    </location>
</feature>
<evidence type="ECO:0000313" key="3">
    <source>
        <dbReference type="EMBL" id="KAK2948430.1"/>
    </source>
</evidence>
<sequence length="564" mass="64947">MTHYFSHLETTPTQLGHTLPSQFTLSPPSTPPSLNDEPIHDETDSFVPPYLLQANSALKAHTKGNKRDRSHQVLTHSAVTNREQKHRSRSRSRKENTKPSIKSLDNSQGRTSSPSHESYRPERKSDSAHFRNKTHEEISHSSTSTRTSPSLLPPSSRKNKIKTNSSHHNPRRDGMPSHVHQSKELPEHPQIEDDHLLKQDLQDTILNQLSQTDQTSSNATELSEMQTKWADLEQKMKQNEADREKERLEERTQREELKLSIRKEEEKRKQIEDEILHKEQEIECMRVEIRSLHTALGAEQLITEINQRERETITQQTQTDEVFISLHPPPQTPTAPVHSSPQTQSEPAKNAAGMELAQLKQNLQYHIRKAERASEEMKKAEQVKAKLMSENVALRDNLKHLQAELRDSKTEWEKQRLSMEHDFQQKTTRLEKERDEERDRRNELEELLQQEEDRTRVLEEENEALHQQLAEMEPHSDYTDSDGQSEDGRDSHDSEHRTDEDDESSLQDDLLSPSSPNTHSSVNPQSGDESVIPDHPQQNFQVSDTVTSAFSPASVMLEGEEPFA</sequence>
<accession>A0ABQ9XDX2</accession>
<keyword evidence="1" id="KW-0175">Coiled coil</keyword>
<dbReference type="EMBL" id="JARBJD010000176">
    <property type="protein sequence ID" value="KAK2948430.1"/>
    <property type="molecule type" value="Genomic_DNA"/>
</dbReference>
<dbReference type="Proteomes" id="UP001281761">
    <property type="component" value="Unassembled WGS sequence"/>
</dbReference>
<keyword evidence="4" id="KW-1185">Reference proteome</keyword>